<accession>A0A0A8USA0</accession>
<keyword evidence="5 6" id="KW-0472">Membrane</keyword>
<feature type="transmembrane region" description="Helical" evidence="6">
    <location>
        <begin position="87"/>
        <end position="110"/>
    </location>
</feature>
<dbReference type="Pfam" id="PF07690">
    <property type="entry name" value="MFS_1"/>
    <property type="match status" value="1"/>
</dbReference>
<keyword evidence="4 6" id="KW-1133">Transmembrane helix</keyword>
<dbReference type="InterPro" id="IPR036259">
    <property type="entry name" value="MFS_trans_sf"/>
</dbReference>
<feature type="transmembrane region" description="Helical" evidence="6">
    <location>
        <begin position="321"/>
        <end position="342"/>
    </location>
</feature>
<gene>
    <name evidence="8" type="ORF">LHA_0509</name>
</gene>
<evidence type="ECO:0000313" key="8">
    <source>
        <dbReference type="EMBL" id="CEK09604.1"/>
    </source>
</evidence>
<evidence type="ECO:0000256" key="1">
    <source>
        <dbReference type="ARBA" id="ARBA00004141"/>
    </source>
</evidence>
<dbReference type="PANTHER" id="PTHR23504">
    <property type="entry name" value="MAJOR FACILITATOR SUPERFAMILY DOMAIN-CONTAINING PROTEIN 10"/>
    <property type="match status" value="1"/>
</dbReference>
<feature type="domain" description="Major facilitator superfamily (MFS) profile" evidence="7">
    <location>
        <begin position="11"/>
        <end position="407"/>
    </location>
</feature>
<feature type="transmembrane region" description="Helical" evidence="6">
    <location>
        <begin position="54"/>
        <end position="75"/>
    </location>
</feature>
<dbReference type="Proteomes" id="UP000032803">
    <property type="component" value="Chromosome I"/>
</dbReference>
<keyword evidence="2" id="KW-0813">Transport</keyword>
<proteinExistence type="predicted"/>
<dbReference type="InterPro" id="IPR011701">
    <property type="entry name" value="MFS"/>
</dbReference>
<evidence type="ECO:0000256" key="2">
    <source>
        <dbReference type="ARBA" id="ARBA00022448"/>
    </source>
</evidence>
<feature type="transmembrane region" description="Helical" evidence="6">
    <location>
        <begin position="295"/>
        <end position="315"/>
    </location>
</feature>
<dbReference type="PROSITE" id="PS50850">
    <property type="entry name" value="MFS"/>
    <property type="match status" value="1"/>
</dbReference>
<dbReference type="KEGG" id="lha:LHA_0509"/>
<feature type="transmembrane region" description="Helical" evidence="6">
    <location>
        <begin position="12"/>
        <end position="34"/>
    </location>
</feature>
<dbReference type="Gene3D" id="1.20.1250.20">
    <property type="entry name" value="MFS general substrate transporter like domains"/>
    <property type="match status" value="1"/>
</dbReference>
<dbReference type="AlphaFoldDB" id="A0A0A8USA0"/>
<evidence type="ECO:0000256" key="3">
    <source>
        <dbReference type="ARBA" id="ARBA00022692"/>
    </source>
</evidence>
<dbReference type="OrthoDB" id="9764259at2"/>
<dbReference type="InterPro" id="IPR005829">
    <property type="entry name" value="Sugar_transporter_CS"/>
</dbReference>
<reference evidence="9" key="1">
    <citation type="submission" date="2014-09" db="EMBL/GenBank/DDBJ databases">
        <authorList>
            <person name="Gomez-Valero L."/>
        </authorList>
    </citation>
    <scope>NUCLEOTIDE SEQUENCE [LARGE SCALE GENOMIC DNA]</scope>
    <source>
        <strain evidence="9">ATCC35250</strain>
    </source>
</reference>
<feature type="transmembrane region" description="Helical" evidence="6">
    <location>
        <begin position="266"/>
        <end position="283"/>
    </location>
</feature>
<dbReference type="PANTHER" id="PTHR23504:SF15">
    <property type="entry name" value="MAJOR FACILITATOR SUPERFAMILY (MFS) PROFILE DOMAIN-CONTAINING PROTEIN"/>
    <property type="match status" value="1"/>
</dbReference>
<dbReference type="InterPro" id="IPR020846">
    <property type="entry name" value="MFS_dom"/>
</dbReference>
<keyword evidence="9" id="KW-1185">Reference proteome</keyword>
<dbReference type="PATRIC" id="fig|449.7.peg.2615"/>
<evidence type="ECO:0000256" key="5">
    <source>
        <dbReference type="ARBA" id="ARBA00023136"/>
    </source>
</evidence>
<dbReference type="STRING" id="449.LHA_0509"/>
<feature type="transmembrane region" description="Helical" evidence="6">
    <location>
        <begin position="354"/>
        <end position="372"/>
    </location>
</feature>
<evidence type="ECO:0000259" key="7">
    <source>
        <dbReference type="PROSITE" id="PS50850"/>
    </source>
</evidence>
<evidence type="ECO:0000256" key="6">
    <source>
        <dbReference type="SAM" id="Phobius"/>
    </source>
</evidence>
<name>A0A0A8USA0_LEGHA</name>
<protein>
    <recommendedName>
        <fullName evidence="7">Major facilitator superfamily (MFS) profile domain-containing protein</fullName>
    </recommendedName>
</protein>
<dbReference type="GO" id="GO:0016020">
    <property type="term" value="C:membrane"/>
    <property type="evidence" value="ECO:0007669"/>
    <property type="project" value="UniProtKB-SubCell"/>
</dbReference>
<dbReference type="RefSeq" id="WP_045105116.1">
    <property type="nucleotide sequence ID" value="NZ_LN681225.1"/>
</dbReference>
<dbReference type="GO" id="GO:0022857">
    <property type="term" value="F:transmembrane transporter activity"/>
    <property type="evidence" value="ECO:0007669"/>
    <property type="project" value="InterPro"/>
</dbReference>
<sequence length="416" mass="45611">MNNNKKGIASLIWVVFVDSMGWGIAFSIFAALFFKSHSNIIPDTVSETSRYMLYEFLLAIYSVFMFFFAPVLGGIADRYGRKPGLKISMLGLTMGFILSALGCYWSSIWFLILGRIISGMTAGSLSVAQAAAVDISTPQNKSFYLSILMLSNCLGFSLGPILGGALMHFNVGPIGASTFLIGAIMSAIGFLSIQLFFKETYVPQKSKDQFNLIKDFANIKIAFSKPLLSNYLQAVLFSMVAFGLFFSDIPVFLSRYFPAQNSSTDFILSFEAIIFSLTLMFGGKYLFDYFEKIKVVFFTLVIQLLAYLFISLGIQSFALNVLLFTCISAFTGLMYIALLTLISDTTESDWQGRVMGVVAALSSVTWGVGPLLTGGLNFYGAGIAFLFCALLIIISILALRKSLAKNKDIKFASASQ</sequence>
<dbReference type="PROSITE" id="PS00216">
    <property type="entry name" value="SUGAR_TRANSPORT_1"/>
    <property type="match status" value="1"/>
</dbReference>
<feature type="transmembrane region" description="Helical" evidence="6">
    <location>
        <begin position="174"/>
        <end position="197"/>
    </location>
</feature>
<keyword evidence="3 6" id="KW-0812">Transmembrane</keyword>
<feature type="transmembrane region" description="Helical" evidence="6">
    <location>
        <begin position="142"/>
        <end position="162"/>
    </location>
</feature>
<evidence type="ECO:0000256" key="4">
    <source>
        <dbReference type="ARBA" id="ARBA00022989"/>
    </source>
</evidence>
<feature type="transmembrane region" description="Helical" evidence="6">
    <location>
        <begin position="378"/>
        <end position="399"/>
    </location>
</feature>
<evidence type="ECO:0000313" key="9">
    <source>
        <dbReference type="Proteomes" id="UP000032803"/>
    </source>
</evidence>
<organism evidence="8 9">
    <name type="scientific">Legionella hackeliae</name>
    <dbReference type="NCBI Taxonomy" id="449"/>
    <lineage>
        <taxon>Bacteria</taxon>
        <taxon>Pseudomonadati</taxon>
        <taxon>Pseudomonadota</taxon>
        <taxon>Gammaproteobacteria</taxon>
        <taxon>Legionellales</taxon>
        <taxon>Legionellaceae</taxon>
        <taxon>Legionella</taxon>
    </lineage>
</organism>
<dbReference type="SUPFAM" id="SSF103473">
    <property type="entry name" value="MFS general substrate transporter"/>
    <property type="match status" value="1"/>
</dbReference>
<feature type="transmembrane region" description="Helical" evidence="6">
    <location>
        <begin position="228"/>
        <end position="246"/>
    </location>
</feature>
<dbReference type="EMBL" id="LN681225">
    <property type="protein sequence ID" value="CEK09604.1"/>
    <property type="molecule type" value="Genomic_DNA"/>
</dbReference>
<comment type="subcellular location">
    <subcellularLocation>
        <location evidence="1">Membrane</location>
        <topology evidence="1">Multi-pass membrane protein</topology>
    </subcellularLocation>
</comment>
<dbReference type="HOGENOM" id="CLU_001265_10_11_6"/>